<accession>A0A8H3HKX7</accession>
<feature type="coiled-coil region" evidence="1">
    <location>
        <begin position="637"/>
        <end position="671"/>
    </location>
</feature>
<feature type="region of interest" description="Disordered" evidence="2">
    <location>
        <begin position="561"/>
        <end position="612"/>
    </location>
</feature>
<reference evidence="3" key="1">
    <citation type="submission" date="2021-01" db="EMBL/GenBank/DDBJ databases">
        <authorList>
            <person name="Kaushik A."/>
        </authorList>
    </citation>
    <scope>NUCLEOTIDE SEQUENCE</scope>
    <source>
        <strain evidence="3">AG6-10EEA</strain>
    </source>
</reference>
<dbReference type="EMBL" id="CAJMXA010003887">
    <property type="protein sequence ID" value="CAE6522020.1"/>
    <property type="molecule type" value="Genomic_DNA"/>
</dbReference>
<feature type="region of interest" description="Disordered" evidence="2">
    <location>
        <begin position="25"/>
        <end position="196"/>
    </location>
</feature>
<keyword evidence="1" id="KW-0175">Coiled coil</keyword>
<evidence type="ECO:0000256" key="2">
    <source>
        <dbReference type="SAM" id="MobiDB-lite"/>
    </source>
</evidence>
<feature type="region of interest" description="Disordered" evidence="2">
    <location>
        <begin position="217"/>
        <end position="238"/>
    </location>
</feature>
<organism evidence="3 4">
    <name type="scientific">Rhizoctonia solani</name>
    <dbReference type="NCBI Taxonomy" id="456999"/>
    <lineage>
        <taxon>Eukaryota</taxon>
        <taxon>Fungi</taxon>
        <taxon>Dikarya</taxon>
        <taxon>Basidiomycota</taxon>
        <taxon>Agaricomycotina</taxon>
        <taxon>Agaricomycetes</taxon>
        <taxon>Cantharellales</taxon>
        <taxon>Ceratobasidiaceae</taxon>
        <taxon>Rhizoctonia</taxon>
    </lineage>
</organism>
<dbReference type="AlphaFoldDB" id="A0A8H3HKX7"/>
<dbReference type="Gene3D" id="2.130.10.10">
    <property type="entry name" value="YVTN repeat-like/Quinoprotein amine dehydrogenase"/>
    <property type="match status" value="1"/>
</dbReference>
<dbReference type="SUPFAM" id="SSF101908">
    <property type="entry name" value="Putative isomerase YbhE"/>
    <property type="match status" value="1"/>
</dbReference>
<gene>
    <name evidence="3" type="ORF">RDB_LOCUS150004</name>
</gene>
<dbReference type="InterPro" id="IPR015943">
    <property type="entry name" value="WD40/YVTN_repeat-like_dom_sf"/>
</dbReference>
<proteinExistence type="predicted"/>
<feature type="compositionally biased region" description="Low complexity" evidence="2">
    <location>
        <begin position="561"/>
        <end position="570"/>
    </location>
</feature>
<evidence type="ECO:0000313" key="3">
    <source>
        <dbReference type="EMBL" id="CAE6522020.1"/>
    </source>
</evidence>
<feature type="compositionally biased region" description="Basic residues" evidence="2">
    <location>
        <begin position="173"/>
        <end position="189"/>
    </location>
</feature>
<name>A0A8H3HKX7_9AGAM</name>
<feature type="compositionally biased region" description="Pro residues" evidence="2">
    <location>
        <begin position="583"/>
        <end position="592"/>
    </location>
</feature>
<feature type="compositionally biased region" description="Pro residues" evidence="2">
    <location>
        <begin position="531"/>
        <end position="549"/>
    </location>
</feature>
<feature type="region of interest" description="Disordered" evidence="2">
    <location>
        <begin position="338"/>
        <end position="373"/>
    </location>
</feature>
<comment type="caution">
    <text evidence="3">The sequence shown here is derived from an EMBL/GenBank/DDBJ whole genome shotgun (WGS) entry which is preliminary data.</text>
</comment>
<feature type="region of interest" description="Disordered" evidence="2">
    <location>
        <begin position="507"/>
        <end position="549"/>
    </location>
</feature>
<sequence>MEHNEDEQPNESVYGRRKRILPFVRDTSRIQGQKKHQFAPILVPVPAPSEPTHGRGYGRGRGRDRGRGRGQGKYRGRGGFPLPPPAPELPQVREVNPWSQLDDLREHTPRPTTPEPSIPPQTSFDVHPGPSSGHQPPGRAELEVTRQKLDEWAPGPSTLGPQPPIRPFQNSQRPRKRFRPGKNGKHKQNNQHNTFDTNTHSVECAVNQLVLQETAVSLRGDDDYPPTKRPRIKEDAPPSRVSLSAIALEEVVKSEIEDDTAIDLLREKPTSGTKFISYDDHPLCRFNCGEHPSQVRKHRKLLKGQEVQALRDQGREVLAAFIRDDGIAIDWVVPTKTDTDPSTSKFTSPIVILDDPEPNPTLPSEEANAPAPLPPNQPLPSHLNPLVVSAGKLGSRRSFTPTITTEIAYREVPIPPRHLPRDGNTRKLEIWALEQMRLLEAELGPVILPPPELVGIGEYITGQRLPEGVHPHIKIRYKQTVRVHQSPIEPSTQFEETFSLAELMGESPAGTVEHPSPPPSPGHLPLSSPVRVPPSPPAPLPPIDTPEPTLPLITHLEAAQSPFAPSSPFPLKNEVDQLADDPPSLPASPKPTYPADENIHTPIPNIGPSSENVTVEPRIMTNEEHSQSIPNDSGGDLDEIQRLRRDLELSKLEAERKHRELEQRILELSQKRSETHTPRPNTEQTLTVRIADEGKANILPLRRGKYDKTRRLLAAPGSTILHVSWLGVMQLVDRDSRRTIATGFGPDAPSGISVEDACSLSPSSTALALSGSESQLAIATLGEVNFDFLPLPGQSHDAKGVCSVVPADPQSAITLGHDHRYIHWKFQQDQCSTTPLPLPKLHLCTALAFDPLHSNIVTAGSESNKRSKLTLHNVADSKQIPNTVELSNHPHHVHIDSDNPFLLILELARLDDQFQVHDIRMPLYQCVQKFGYQNVVHEKAEFRVRGSTKGNYFARGDMGIVRLWDRRSPQSHQTIPVISHQRVIDVVLDHNSISCATEAHHIVTYPIL</sequence>
<feature type="compositionally biased region" description="Low complexity" evidence="2">
    <location>
        <begin position="127"/>
        <end position="138"/>
    </location>
</feature>
<feature type="compositionally biased region" description="Basic and acidic residues" evidence="2">
    <location>
        <begin position="219"/>
        <end position="237"/>
    </location>
</feature>
<evidence type="ECO:0000313" key="4">
    <source>
        <dbReference type="Proteomes" id="UP000663853"/>
    </source>
</evidence>
<dbReference type="Proteomes" id="UP000663853">
    <property type="component" value="Unassembled WGS sequence"/>
</dbReference>
<evidence type="ECO:0000256" key="1">
    <source>
        <dbReference type="SAM" id="Coils"/>
    </source>
</evidence>
<protein>
    <submittedName>
        <fullName evidence="3">Uncharacterized protein</fullName>
    </submittedName>
</protein>
<feature type="compositionally biased region" description="Basic and acidic residues" evidence="2">
    <location>
        <begin position="140"/>
        <end position="151"/>
    </location>
</feature>